<dbReference type="InterPro" id="IPR039424">
    <property type="entry name" value="SBP_5"/>
</dbReference>
<keyword evidence="3" id="KW-0813">Transport</keyword>
<comment type="subcellular location">
    <subcellularLocation>
        <location evidence="1">Cell envelope</location>
    </subcellularLocation>
</comment>
<proteinExistence type="inferred from homology"/>
<dbReference type="PANTHER" id="PTHR30290:SF10">
    <property type="entry name" value="PERIPLASMIC OLIGOPEPTIDE-BINDING PROTEIN-RELATED"/>
    <property type="match status" value="1"/>
</dbReference>
<dbReference type="GO" id="GO:0015833">
    <property type="term" value="P:peptide transport"/>
    <property type="evidence" value="ECO:0007669"/>
    <property type="project" value="TreeGrafter"/>
</dbReference>
<dbReference type="OrthoDB" id="9801912at2"/>
<comment type="similarity">
    <text evidence="2">Belongs to the bacterial solute-binding protein 5 family.</text>
</comment>
<evidence type="ECO:0000256" key="3">
    <source>
        <dbReference type="ARBA" id="ARBA00022448"/>
    </source>
</evidence>
<sequence>MQRRELMAAAGLLAASPWTQALPDSAAKPKRKVLRTAFNSAEVGFDPPQVSDRTSVAVNAHIFESPLTYDLLARPVQLRPQTAAGLPEVSADFKRFVFTIRPGIFFADDPVFQGRRRELVAQDYVYTVKRFYDPRLKTEHLYQFENAKILGLSELRQHAIERKTAFDYDREVTGLRALDRYRFEVRLAEPDPRFVYLFANAGYTGAVAREVVEAYAEDLLAHPVGTGPFRLKHWRRSSQIVLERNPGFREEIFAPGEVPPDAQSQAIAQALKGRRLPLLDEVQISIIVETQPRWLAFNGGELDLLEMPTEVAPLALPGGQLAPNLRKRGVQAFTSYGADIGFSFFNMEDPVVGGLSPERVALRRAIVLGYDNEAEIRIVYKGQAVPAQTMLPQMAYGHDPALRSEAGHHDMARARALLDLYGYDQRDAEGYRLQPDGSRLTLRRAGTAGSSRQRMIDELWKKQMDALGLRIEFESATFGELIKKALAKQLMIWGYIWSVGDPDGDFILGMGYGPNAGQSNDAQFRLPAYDALYARQRLLANSPERWALLQQLNRLLLSYMPYQPHNHPLRVDLCQAGVRGFIRHPFTRDGWRFVDSLN</sequence>
<protein>
    <submittedName>
        <fullName evidence="6">Bicyclomycin resistance protein</fullName>
    </submittedName>
</protein>
<evidence type="ECO:0000259" key="5">
    <source>
        <dbReference type="Pfam" id="PF00496"/>
    </source>
</evidence>
<evidence type="ECO:0000256" key="4">
    <source>
        <dbReference type="ARBA" id="ARBA00022729"/>
    </source>
</evidence>
<comment type="caution">
    <text evidence="6">The sequence shown here is derived from an EMBL/GenBank/DDBJ whole genome shotgun (WGS) entry which is preliminary data.</text>
</comment>
<dbReference type="Proteomes" id="UP000235916">
    <property type="component" value="Unassembled WGS sequence"/>
</dbReference>
<evidence type="ECO:0000256" key="1">
    <source>
        <dbReference type="ARBA" id="ARBA00004196"/>
    </source>
</evidence>
<dbReference type="RefSeq" id="WP_102768665.1">
    <property type="nucleotide sequence ID" value="NZ_POSP01000003.1"/>
</dbReference>
<gene>
    <name evidence="6" type="ORF">C1O66_15270</name>
</gene>
<dbReference type="GO" id="GO:0030288">
    <property type="term" value="C:outer membrane-bounded periplasmic space"/>
    <property type="evidence" value="ECO:0007669"/>
    <property type="project" value="UniProtKB-ARBA"/>
</dbReference>
<dbReference type="EMBL" id="POSP01000003">
    <property type="protein sequence ID" value="PND38747.1"/>
    <property type="molecule type" value="Genomic_DNA"/>
</dbReference>
<dbReference type="Gene3D" id="3.40.190.10">
    <property type="entry name" value="Periplasmic binding protein-like II"/>
    <property type="match status" value="1"/>
</dbReference>
<dbReference type="GO" id="GO:0043190">
    <property type="term" value="C:ATP-binding cassette (ABC) transporter complex"/>
    <property type="evidence" value="ECO:0007669"/>
    <property type="project" value="InterPro"/>
</dbReference>
<accession>A0A2N8KZ59</accession>
<dbReference type="InterPro" id="IPR000914">
    <property type="entry name" value="SBP_5_dom"/>
</dbReference>
<name>A0A2N8KZ59_9BURK</name>
<keyword evidence="7" id="KW-1185">Reference proteome</keyword>
<feature type="domain" description="Solute-binding protein family 5" evidence="5">
    <location>
        <begin position="78"/>
        <end position="516"/>
    </location>
</feature>
<evidence type="ECO:0000256" key="2">
    <source>
        <dbReference type="ARBA" id="ARBA00005695"/>
    </source>
</evidence>
<dbReference type="InterPro" id="IPR030678">
    <property type="entry name" value="Peptide/Ni-bd"/>
</dbReference>
<dbReference type="GO" id="GO:1904680">
    <property type="term" value="F:peptide transmembrane transporter activity"/>
    <property type="evidence" value="ECO:0007669"/>
    <property type="project" value="TreeGrafter"/>
</dbReference>
<evidence type="ECO:0000313" key="6">
    <source>
        <dbReference type="EMBL" id="PND38747.1"/>
    </source>
</evidence>
<dbReference type="PIRSF" id="PIRSF002741">
    <property type="entry name" value="MppA"/>
    <property type="match status" value="1"/>
</dbReference>
<dbReference type="AlphaFoldDB" id="A0A2N8KZ59"/>
<evidence type="ECO:0000313" key="7">
    <source>
        <dbReference type="Proteomes" id="UP000235916"/>
    </source>
</evidence>
<dbReference type="SUPFAM" id="SSF53850">
    <property type="entry name" value="Periplasmic binding protein-like II"/>
    <property type="match status" value="1"/>
</dbReference>
<dbReference type="PANTHER" id="PTHR30290">
    <property type="entry name" value="PERIPLASMIC BINDING COMPONENT OF ABC TRANSPORTER"/>
    <property type="match status" value="1"/>
</dbReference>
<dbReference type="Pfam" id="PF00496">
    <property type="entry name" value="SBP_bac_5"/>
    <property type="match status" value="1"/>
</dbReference>
<keyword evidence="4" id="KW-0732">Signal</keyword>
<dbReference type="Gene3D" id="3.10.105.10">
    <property type="entry name" value="Dipeptide-binding Protein, Domain 3"/>
    <property type="match status" value="1"/>
</dbReference>
<reference evidence="6 7" key="1">
    <citation type="submission" date="2018-01" db="EMBL/GenBank/DDBJ databases">
        <title>Draft genome sequence of Paucibacter aquatile CR182 isolated from freshwater of the Nakdong River.</title>
        <authorList>
            <person name="Choi A."/>
            <person name="Chung E.J."/>
        </authorList>
    </citation>
    <scope>NUCLEOTIDE SEQUENCE [LARGE SCALE GENOMIC DNA]</scope>
    <source>
        <strain evidence="6 7">CR182</strain>
    </source>
</reference>
<organism evidence="6 7">
    <name type="scientific">Kinneretia aquatilis</name>
    <dbReference type="NCBI Taxonomy" id="2070761"/>
    <lineage>
        <taxon>Bacteria</taxon>
        <taxon>Pseudomonadati</taxon>
        <taxon>Pseudomonadota</taxon>
        <taxon>Betaproteobacteria</taxon>
        <taxon>Burkholderiales</taxon>
        <taxon>Sphaerotilaceae</taxon>
        <taxon>Roseateles</taxon>
    </lineage>
</organism>